<dbReference type="Proteomes" id="UP000199306">
    <property type="component" value="Unassembled WGS sequence"/>
</dbReference>
<feature type="transmembrane region" description="Helical" evidence="1">
    <location>
        <begin position="132"/>
        <end position="152"/>
    </location>
</feature>
<dbReference type="EMBL" id="FOXH01000023">
    <property type="protein sequence ID" value="SFQ50451.1"/>
    <property type="molecule type" value="Genomic_DNA"/>
</dbReference>
<dbReference type="OrthoDB" id="327431at2"/>
<evidence type="ECO:0000313" key="3">
    <source>
        <dbReference type="Proteomes" id="UP000199306"/>
    </source>
</evidence>
<feature type="transmembrane region" description="Helical" evidence="1">
    <location>
        <begin position="93"/>
        <end position="112"/>
    </location>
</feature>
<accession>A0A1I5Z1X9</accession>
<keyword evidence="1" id="KW-0472">Membrane</keyword>
<proteinExistence type="predicted"/>
<keyword evidence="1" id="KW-0812">Transmembrane</keyword>
<reference evidence="2 3" key="1">
    <citation type="submission" date="2016-10" db="EMBL/GenBank/DDBJ databases">
        <authorList>
            <person name="de Groot N.N."/>
        </authorList>
    </citation>
    <scope>NUCLEOTIDE SEQUENCE [LARGE SCALE GENOMIC DNA]</scope>
    <source>
        <strain evidence="3">E92,LMG 26720,CCM 7988</strain>
    </source>
</reference>
<keyword evidence="1" id="KW-1133">Transmembrane helix</keyword>
<feature type="transmembrane region" description="Helical" evidence="1">
    <location>
        <begin position="164"/>
        <end position="183"/>
    </location>
</feature>
<dbReference type="AlphaFoldDB" id="A0A1I5Z1X9"/>
<gene>
    <name evidence="2" type="ORF">SAMN04515674_12363</name>
</gene>
<keyword evidence="3" id="KW-1185">Reference proteome</keyword>
<sequence length="216" mass="23511">MFIGHFAVGMGSKALKPQISLGTLFIASQFLDLLWPDLLLLGLEKVSIKPGITEVGSLEFTSYPISHSLLAVLGWSFSGGLLYWVFKKDLGASVLIGVCVLSHWILDLFVHIPDLPITPGASEYVGFGLWKSLTGTLLAEGLLFTIGIAIYIKATKAVNKAGSFGFWGLIVFLVMVYLSSILGPPPVSVSGIAWGAQLQWIIIIWAYWVDKNRVSR</sequence>
<feature type="transmembrane region" description="Helical" evidence="1">
    <location>
        <begin position="21"/>
        <end position="43"/>
    </location>
</feature>
<feature type="transmembrane region" description="Helical" evidence="1">
    <location>
        <begin position="63"/>
        <end position="86"/>
    </location>
</feature>
<name>A0A1I5Z1X9_9BACT</name>
<evidence type="ECO:0000313" key="2">
    <source>
        <dbReference type="EMBL" id="SFQ50451.1"/>
    </source>
</evidence>
<evidence type="ECO:0000256" key="1">
    <source>
        <dbReference type="SAM" id="Phobius"/>
    </source>
</evidence>
<organism evidence="2 3">
    <name type="scientific">Pseudarcicella hirudinis</name>
    <dbReference type="NCBI Taxonomy" id="1079859"/>
    <lineage>
        <taxon>Bacteria</taxon>
        <taxon>Pseudomonadati</taxon>
        <taxon>Bacteroidota</taxon>
        <taxon>Cytophagia</taxon>
        <taxon>Cytophagales</taxon>
        <taxon>Flectobacillaceae</taxon>
        <taxon>Pseudarcicella</taxon>
    </lineage>
</organism>
<dbReference type="RefSeq" id="WP_092019827.1">
    <property type="nucleotide sequence ID" value="NZ_FOXH01000023.1"/>
</dbReference>
<protein>
    <submittedName>
        <fullName evidence="2">Uncharacterized protein</fullName>
    </submittedName>
</protein>
<feature type="transmembrane region" description="Helical" evidence="1">
    <location>
        <begin position="189"/>
        <end position="209"/>
    </location>
</feature>
<dbReference type="STRING" id="1079859.SAMN04515674_12363"/>